<evidence type="ECO:0000313" key="1">
    <source>
        <dbReference type="EMBL" id="PKR85720.1"/>
    </source>
</evidence>
<dbReference type="EMBL" id="PIQO01000004">
    <property type="protein sequence ID" value="PKR85720.1"/>
    <property type="molecule type" value="Genomic_DNA"/>
</dbReference>
<dbReference type="Proteomes" id="UP000233440">
    <property type="component" value="Unassembled WGS sequence"/>
</dbReference>
<gene>
    <name evidence="1" type="ORF">CWO92_08420</name>
</gene>
<dbReference type="AlphaFoldDB" id="A0A2N3LM61"/>
<keyword evidence="2" id="KW-1185">Reference proteome</keyword>
<accession>A0A2N3LM61</accession>
<organism evidence="1 2">
    <name type="scientific">Heyndrickxia camelliae</name>
    <dbReference type="NCBI Taxonomy" id="1707093"/>
    <lineage>
        <taxon>Bacteria</taxon>
        <taxon>Bacillati</taxon>
        <taxon>Bacillota</taxon>
        <taxon>Bacilli</taxon>
        <taxon>Bacillales</taxon>
        <taxon>Bacillaceae</taxon>
        <taxon>Heyndrickxia</taxon>
    </lineage>
</organism>
<sequence length="123" mass="13868">MCVNCKRQSKTDLFKTDWAMTDCKIPLKKAICSKLSKTNTYVQILGEFQKLCTLSSKSDGKVRVKGIYYIQNVNDYHSSLKGWMDCFNGVAIYNLTLVTKLAAILIVAKFECQGETIIREGTP</sequence>
<proteinExistence type="predicted"/>
<reference evidence="1 2" key="1">
    <citation type="submission" date="2017-11" db="EMBL/GenBank/DDBJ databases">
        <title>Bacillus camelliae sp. nov., isolated from pu'er tea.</title>
        <authorList>
            <person name="Niu L."/>
        </authorList>
    </citation>
    <scope>NUCLEOTIDE SEQUENCE [LARGE SCALE GENOMIC DNA]</scope>
    <source>
        <strain evidence="1 2">7578-1</strain>
    </source>
</reference>
<evidence type="ECO:0000313" key="2">
    <source>
        <dbReference type="Proteomes" id="UP000233440"/>
    </source>
</evidence>
<comment type="caution">
    <text evidence="1">The sequence shown here is derived from an EMBL/GenBank/DDBJ whole genome shotgun (WGS) entry which is preliminary data.</text>
</comment>
<name>A0A2N3LM61_9BACI</name>
<protein>
    <submittedName>
        <fullName evidence="1">Uncharacterized protein</fullName>
    </submittedName>
</protein>